<proteinExistence type="predicted"/>
<sequence>MRDLADGQRGSHANAVPHTLSSRPPTPMPMPSRPLRASHTSSPHPTLDLRPVLLPEPVPPYQAGEDSKSARKHGRTRKQCTFLRRSKPSKRENTTKSARVGSEEGEERTWCLGGSALRQKWAEKRDSSVWPSFLIPNAIVSSTKSRPVPSRPHPIQTAETARRQREAMLPADSANDAPANSSSPHPTLVSPQIPLLRRRADQKTASARNQSRKWNPHTPFTPNPSPFVSRTERENATKAVSARVGWDARNPNPNTGARRCMMARKAGLTSETKRIKEYGMRGGREKMLLGEVSVLVQVRNTRAEA</sequence>
<keyword evidence="3" id="KW-1185">Reference proteome</keyword>
<gene>
    <name evidence="2" type="ORF">MCHLO_08310</name>
</gene>
<protein>
    <submittedName>
        <fullName evidence="2">Uncharacterized protein</fullName>
    </submittedName>
</protein>
<feature type="compositionally biased region" description="Low complexity" evidence="1">
    <location>
        <begin position="170"/>
        <end position="186"/>
    </location>
</feature>
<dbReference type="Proteomes" id="UP000815677">
    <property type="component" value="Unassembled WGS sequence"/>
</dbReference>
<feature type="region of interest" description="Disordered" evidence="1">
    <location>
        <begin position="142"/>
        <end position="240"/>
    </location>
</feature>
<feature type="region of interest" description="Disordered" evidence="1">
    <location>
        <begin position="1"/>
        <end position="108"/>
    </location>
</feature>
<feature type="compositionally biased region" description="Basic residues" evidence="1">
    <location>
        <begin position="70"/>
        <end position="88"/>
    </location>
</feature>
<evidence type="ECO:0000313" key="3">
    <source>
        <dbReference type="Proteomes" id="UP000815677"/>
    </source>
</evidence>
<name>A0ABQ0LMK0_MYCCL</name>
<dbReference type="EMBL" id="DF846913">
    <property type="protein sequence ID" value="GAT51146.1"/>
    <property type="molecule type" value="Genomic_DNA"/>
</dbReference>
<reference evidence="2" key="1">
    <citation type="submission" date="2014-09" db="EMBL/GenBank/DDBJ databases">
        <title>Genome sequence of the luminous mushroom Mycena chlorophos for searching fungal bioluminescence genes.</title>
        <authorList>
            <person name="Tanaka Y."/>
            <person name="Kasuga D."/>
            <person name="Oba Y."/>
            <person name="Hase S."/>
            <person name="Sato K."/>
            <person name="Oba Y."/>
            <person name="Sakakibara Y."/>
        </authorList>
    </citation>
    <scope>NUCLEOTIDE SEQUENCE</scope>
</reference>
<accession>A0ABQ0LMK0</accession>
<evidence type="ECO:0000256" key="1">
    <source>
        <dbReference type="SAM" id="MobiDB-lite"/>
    </source>
</evidence>
<evidence type="ECO:0000313" key="2">
    <source>
        <dbReference type="EMBL" id="GAT51146.1"/>
    </source>
</evidence>
<organism evidence="2 3">
    <name type="scientific">Mycena chlorophos</name>
    <name type="common">Agaric fungus</name>
    <name type="synonym">Agaricus chlorophos</name>
    <dbReference type="NCBI Taxonomy" id="658473"/>
    <lineage>
        <taxon>Eukaryota</taxon>
        <taxon>Fungi</taxon>
        <taxon>Dikarya</taxon>
        <taxon>Basidiomycota</taxon>
        <taxon>Agaricomycotina</taxon>
        <taxon>Agaricomycetes</taxon>
        <taxon>Agaricomycetidae</taxon>
        <taxon>Agaricales</taxon>
        <taxon>Marasmiineae</taxon>
        <taxon>Mycenaceae</taxon>
        <taxon>Mycena</taxon>
    </lineage>
</organism>